<evidence type="ECO:0000313" key="1">
    <source>
        <dbReference type="EMBL" id="KKD01629.1"/>
    </source>
</evidence>
<reference evidence="1 2" key="1">
    <citation type="submission" date="2014-12" db="EMBL/GenBank/DDBJ databases">
        <title>Mercury Reductase activity and rhizosphere competence traits in the genome of root associated Photobacterium halotolerans MELD1.</title>
        <authorList>
            <person name="Mathew D.C."/>
            <person name="Huang C.-C."/>
        </authorList>
    </citation>
    <scope>NUCLEOTIDE SEQUENCE [LARGE SCALE GENOMIC DNA]</scope>
    <source>
        <strain evidence="1 2">MELD1</strain>
    </source>
</reference>
<dbReference type="AlphaFoldDB" id="A0A0F5VHQ4"/>
<comment type="caution">
    <text evidence="1">The sequence shown here is derived from an EMBL/GenBank/DDBJ whole genome shotgun (WGS) entry which is preliminary data.</text>
</comment>
<dbReference type="STRING" id="265726.KY46_02180"/>
<gene>
    <name evidence="1" type="ORF">KY46_02180</name>
</gene>
<protein>
    <submittedName>
        <fullName evidence="1">Uncharacterized protein</fullName>
    </submittedName>
</protein>
<name>A0A0F5VHQ4_9GAMM</name>
<proteinExistence type="predicted"/>
<accession>A0A0F5VHQ4</accession>
<keyword evidence="2" id="KW-1185">Reference proteome</keyword>
<evidence type="ECO:0000313" key="2">
    <source>
        <dbReference type="Proteomes" id="UP000033633"/>
    </source>
</evidence>
<dbReference type="Proteomes" id="UP000033633">
    <property type="component" value="Unassembled WGS sequence"/>
</dbReference>
<dbReference type="PATRIC" id="fig|265726.11.peg.474"/>
<dbReference type="EMBL" id="JWYV01000001">
    <property type="protein sequence ID" value="KKD01629.1"/>
    <property type="molecule type" value="Genomic_DNA"/>
</dbReference>
<organism evidence="1 2">
    <name type="scientific">Photobacterium halotolerans</name>
    <dbReference type="NCBI Taxonomy" id="265726"/>
    <lineage>
        <taxon>Bacteria</taxon>
        <taxon>Pseudomonadati</taxon>
        <taxon>Pseudomonadota</taxon>
        <taxon>Gammaproteobacteria</taxon>
        <taxon>Vibrionales</taxon>
        <taxon>Vibrionaceae</taxon>
        <taxon>Photobacterium</taxon>
    </lineage>
</organism>
<sequence length="68" mass="7828">MNPSVIIVKASAYGKYKRHLLRYINHPDQRSAPKGVSCLKTRKNLRDIKTVSRQLFMMSFSFNTQGAQ</sequence>